<reference evidence="4" key="2">
    <citation type="submission" date="2008-08" db="EMBL/GenBank/DDBJ databases">
        <authorList>
            <consortium name="Diatom Consortium"/>
            <person name="Grigoriev I."/>
            <person name="Grimwood J."/>
            <person name="Kuo A."/>
            <person name="Otillar R.P."/>
            <person name="Salamov A."/>
            <person name="Detter J.C."/>
            <person name="Lindquist E."/>
            <person name="Shapiro H."/>
            <person name="Lucas S."/>
            <person name="Glavina del Rio T."/>
            <person name="Pitluck S."/>
            <person name="Rokhsar D."/>
            <person name="Bowler C."/>
        </authorList>
    </citation>
    <scope>GENOME REANNOTATION</scope>
    <source>
        <strain evidence="4">CCAP 1055/1</strain>
    </source>
</reference>
<dbReference type="InParanoid" id="B5Y3S1"/>
<sequence>MCCCCPPAISALFCLWAKSGCSKGTVAGALTFFPPEPPLYRFERHDAEGRVLHPRLQVPPHDDSLIEAVKIPSARGVYLAAVLYRMSPPSRPADRKTIIYSHGNATDIGAMFPIQVVMAHSLDCNVLSYDYSGYGESGGVPDEHATYRDMEAVYEYVLEHLAGNAPSNVILYGQSVGSGPCCYLAATENDLGGMILHSPFTSGMRVLTPSRLLSCLDIYPNIDRIKKVSCPVMVIHGRLDQEVDVSHGMDIHNAVPEECRRDPWWVSDRGHNDIIEGPGKLSQYVRRLRRFLNSLDT</sequence>
<dbReference type="PaxDb" id="2850-Phatr28215"/>
<keyword evidence="1" id="KW-0732">Signal</keyword>
<dbReference type="GeneID" id="7204658"/>
<dbReference type="EMBL" id="CP001141">
    <property type="protein sequence ID" value="ACI65176.1"/>
    <property type="molecule type" value="Genomic_DNA"/>
</dbReference>
<evidence type="ECO:0000256" key="1">
    <source>
        <dbReference type="SAM" id="SignalP"/>
    </source>
</evidence>
<protein>
    <recommendedName>
        <fullName evidence="2">Serine aminopeptidase S33 domain-containing protein</fullName>
    </recommendedName>
</protein>
<dbReference type="PANTHER" id="PTHR12277">
    <property type="entry name" value="ALPHA/BETA HYDROLASE DOMAIN-CONTAINING PROTEIN"/>
    <property type="match status" value="1"/>
</dbReference>
<dbReference type="Proteomes" id="UP000000759">
    <property type="component" value="Chromosome 11"/>
</dbReference>
<feature type="signal peptide" evidence="1">
    <location>
        <begin position="1"/>
        <end position="22"/>
    </location>
</feature>
<dbReference type="OrthoDB" id="446723at2759"/>
<dbReference type="eggNOG" id="KOG1552">
    <property type="taxonomic scope" value="Eukaryota"/>
</dbReference>
<proteinExistence type="predicted"/>
<dbReference type="InterPro" id="IPR022742">
    <property type="entry name" value="Hydrolase_4"/>
</dbReference>
<keyword evidence="4" id="KW-1185">Reference proteome</keyword>
<dbReference type="STRING" id="556484.B5Y3S1"/>
<dbReference type="PANTHER" id="PTHR12277:SF81">
    <property type="entry name" value="PROTEIN ABHD13"/>
    <property type="match status" value="1"/>
</dbReference>
<evidence type="ECO:0000259" key="2">
    <source>
        <dbReference type="Pfam" id="PF12146"/>
    </source>
</evidence>
<feature type="chain" id="PRO_5002838761" description="Serine aminopeptidase S33 domain-containing protein" evidence="1">
    <location>
        <begin position="23"/>
        <end position="297"/>
    </location>
</feature>
<dbReference type="InterPro" id="IPR029058">
    <property type="entry name" value="AB_hydrolase_fold"/>
</dbReference>
<dbReference type="KEGG" id="pti:PHATR_28215"/>
<organism evidence="3 4">
    <name type="scientific">Phaeodactylum tricornutum (strain CCAP 1055/1)</name>
    <dbReference type="NCBI Taxonomy" id="556484"/>
    <lineage>
        <taxon>Eukaryota</taxon>
        <taxon>Sar</taxon>
        <taxon>Stramenopiles</taxon>
        <taxon>Ochrophyta</taxon>
        <taxon>Bacillariophyta</taxon>
        <taxon>Bacillariophyceae</taxon>
        <taxon>Bacillariophycidae</taxon>
        <taxon>Naviculales</taxon>
        <taxon>Phaeodactylaceae</taxon>
        <taxon>Phaeodactylum</taxon>
    </lineage>
</organism>
<dbReference type="Pfam" id="PF12146">
    <property type="entry name" value="Hydrolase_4"/>
    <property type="match status" value="1"/>
</dbReference>
<dbReference type="RefSeq" id="XP_002185706.1">
    <property type="nucleotide sequence ID" value="XM_002185670.1"/>
</dbReference>
<accession>B5Y3S1</accession>
<dbReference type="SUPFAM" id="SSF53474">
    <property type="entry name" value="alpha/beta-Hydrolases"/>
    <property type="match status" value="1"/>
</dbReference>
<feature type="domain" description="Serine aminopeptidase S33" evidence="2">
    <location>
        <begin position="95"/>
        <end position="203"/>
    </location>
</feature>
<name>B5Y3S1_PHATC</name>
<dbReference type="Gene3D" id="3.40.50.1820">
    <property type="entry name" value="alpha/beta hydrolase"/>
    <property type="match status" value="1"/>
</dbReference>
<gene>
    <name evidence="3" type="ORF">PHATR_28215</name>
</gene>
<dbReference type="AlphaFoldDB" id="B5Y3S1"/>
<evidence type="ECO:0000313" key="4">
    <source>
        <dbReference type="Proteomes" id="UP000000759"/>
    </source>
</evidence>
<reference evidence="3 4" key="1">
    <citation type="journal article" date="2008" name="Nature">
        <title>The Phaeodactylum genome reveals the evolutionary history of diatom genomes.</title>
        <authorList>
            <person name="Bowler C."/>
            <person name="Allen A.E."/>
            <person name="Badger J.H."/>
            <person name="Grimwood J."/>
            <person name="Jabbari K."/>
            <person name="Kuo A."/>
            <person name="Maheswari U."/>
            <person name="Martens C."/>
            <person name="Maumus F."/>
            <person name="Otillar R.P."/>
            <person name="Rayko E."/>
            <person name="Salamov A."/>
            <person name="Vandepoele K."/>
            <person name="Beszteri B."/>
            <person name="Gruber A."/>
            <person name="Heijde M."/>
            <person name="Katinka M."/>
            <person name="Mock T."/>
            <person name="Valentin K."/>
            <person name="Verret F."/>
            <person name="Berges J.A."/>
            <person name="Brownlee C."/>
            <person name="Cadoret J.P."/>
            <person name="Chiovitti A."/>
            <person name="Choi C.J."/>
            <person name="Coesel S."/>
            <person name="De Martino A."/>
            <person name="Detter J.C."/>
            <person name="Durkin C."/>
            <person name="Falciatore A."/>
            <person name="Fournet J."/>
            <person name="Haruta M."/>
            <person name="Huysman M.J."/>
            <person name="Jenkins B.D."/>
            <person name="Jiroutova K."/>
            <person name="Jorgensen R.E."/>
            <person name="Joubert Y."/>
            <person name="Kaplan A."/>
            <person name="Kroger N."/>
            <person name="Kroth P.G."/>
            <person name="La Roche J."/>
            <person name="Lindquist E."/>
            <person name="Lommer M."/>
            <person name="Martin-Jezequel V."/>
            <person name="Lopez P.J."/>
            <person name="Lucas S."/>
            <person name="Mangogna M."/>
            <person name="McGinnis K."/>
            <person name="Medlin L.K."/>
            <person name="Montsant A."/>
            <person name="Oudot-Le Secq M.P."/>
            <person name="Napoli C."/>
            <person name="Obornik M."/>
            <person name="Parker M.S."/>
            <person name="Petit J.L."/>
            <person name="Porcel B.M."/>
            <person name="Poulsen N."/>
            <person name="Robison M."/>
            <person name="Rychlewski L."/>
            <person name="Rynearson T.A."/>
            <person name="Schmutz J."/>
            <person name="Shapiro H."/>
            <person name="Siaut M."/>
            <person name="Stanley M."/>
            <person name="Sussman M.R."/>
            <person name="Taylor A.R."/>
            <person name="Vardi A."/>
            <person name="von Dassow P."/>
            <person name="Vyverman W."/>
            <person name="Willis A."/>
            <person name="Wyrwicz L.S."/>
            <person name="Rokhsar D.S."/>
            <person name="Weissenbach J."/>
            <person name="Armbrust E.V."/>
            <person name="Green B.R."/>
            <person name="Van de Peer Y."/>
            <person name="Grigoriev I.V."/>
        </authorList>
    </citation>
    <scope>NUCLEOTIDE SEQUENCE [LARGE SCALE GENOMIC DNA]</scope>
    <source>
        <strain evidence="3 4">CCAP 1055/1</strain>
    </source>
</reference>
<evidence type="ECO:0000313" key="3">
    <source>
        <dbReference type="EMBL" id="ACI65176.1"/>
    </source>
</evidence>